<sequence>MGIGSISLPRLTTFITLRSDPGTGERQNEFGFSADVRVLVNSSLRFRLLQELNGFNRGSNTWQRPASYAEILRKVGAFVPPELPPAFVTDTFMVALGNDDGTAVHEVRIHCETLPYDLSGPYPLIQESYAPSVEFVTLPTEGTSLYWDAGQVTPIKDDERPGFLTRIGTWTVIYHHLAQADVDYLRSINAWDLIGTVNIAKRFSPRFQREFAEETLLLEGLTLTAETDSIGRNKHQMTLTIAERRNTWNKFIRAGQILPQPMYDSSGAVFKPYDVTPWGNLVPVPPAGP</sequence>
<proteinExistence type="predicted"/>
<gene>
    <name evidence="1" type="ORF">LCGC14_2191110</name>
</gene>
<organism evidence="1">
    <name type="scientific">marine sediment metagenome</name>
    <dbReference type="NCBI Taxonomy" id="412755"/>
    <lineage>
        <taxon>unclassified sequences</taxon>
        <taxon>metagenomes</taxon>
        <taxon>ecological metagenomes</taxon>
    </lineage>
</organism>
<dbReference type="EMBL" id="LAZR01028683">
    <property type="protein sequence ID" value="KKL61855.1"/>
    <property type="molecule type" value="Genomic_DNA"/>
</dbReference>
<protein>
    <submittedName>
        <fullName evidence="1">Uncharacterized protein</fullName>
    </submittedName>
</protein>
<dbReference type="AlphaFoldDB" id="A0A0F9FWX9"/>
<comment type="caution">
    <text evidence="1">The sequence shown here is derived from an EMBL/GenBank/DDBJ whole genome shotgun (WGS) entry which is preliminary data.</text>
</comment>
<evidence type="ECO:0000313" key="1">
    <source>
        <dbReference type="EMBL" id="KKL61855.1"/>
    </source>
</evidence>
<reference evidence="1" key="1">
    <citation type="journal article" date="2015" name="Nature">
        <title>Complex archaea that bridge the gap between prokaryotes and eukaryotes.</title>
        <authorList>
            <person name="Spang A."/>
            <person name="Saw J.H."/>
            <person name="Jorgensen S.L."/>
            <person name="Zaremba-Niedzwiedzka K."/>
            <person name="Martijn J."/>
            <person name="Lind A.E."/>
            <person name="van Eijk R."/>
            <person name="Schleper C."/>
            <person name="Guy L."/>
            <person name="Ettema T.J."/>
        </authorList>
    </citation>
    <scope>NUCLEOTIDE SEQUENCE</scope>
</reference>
<accession>A0A0F9FWX9</accession>
<name>A0A0F9FWX9_9ZZZZ</name>